<comment type="caution">
    <text evidence="2">The sequence shown here is derived from an EMBL/GenBank/DDBJ whole genome shotgun (WGS) entry which is preliminary data.</text>
</comment>
<evidence type="ECO:0000313" key="2">
    <source>
        <dbReference type="EMBL" id="RCH91093.1"/>
    </source>
</evidence>
<feature type="transmembrane region" description="Helical" evidence="1">
    <location>
        <begin position="61"/>
        <end position="80"/>
    </location>
</feature>
<gene>
    <name evidence="2" type="ORF">CU097_004180</name>
</gene>
<keyword evidence="1" id="KW-0472">Membrane</keyword>
<sequence>MHNIDAPEHPLTRNSTILISSCKPLKPLSFLCSSNSCTIQHLSSRTIALDFKLIDTTFDGLMLAIMTLICVLLYTFVLAVN</sequence>
<accession>A0A367JMD1</accession>
<evidence type="ECO:0000256" key="1">
    <source>
        <dbReference type="SAM" id="Phobius"/>
    </source>
</evidence>
<dbReference type="Proteomes" id="UP000252139">
    <property type="component" value="Unassembled WGS sequence"/>
</dbReference>
<evidence type="ECO:0000313" key="3">
    <source>
        <dbReference type="Proteomes" id="UP000252139"/>
    </source>
</evidence>
<name>A0A367JMD1_RHIAZ</name>
<keyword evidence="1" id="KW-0812">Transmembrane</keyword>
<reference evidence="2 3" key="1">
    <citation type="journal article" date="2018" name="G3 (Bethesda)">
        <title>Phylogenetic and Phylogenomic Definition of Rhizopus Species.</title>
        <authorList>
            <person name="Gryganskyi A.P."/>
            <person name="Golan J."/>
            <person name="Dolatabadi S."/>
            <person name="Mondo S."/>
            <person name="Robb S."/>
            <person name="Idnurm A."/>
            <person name="Muszewska A."/>
            <person name="Steczkiewicz K."/>
            <person name="Masonjones S."/>
            <person name="Liao H.L."/>
            <person name="Gajdeczka M.T."/>
            <person name="Anike F."/>
            <person name="Vuek A."/>
            <person name="Anishchenko I.M."/>
            <person name="Voigt K."/>
            <person name="de Hoog G.S."/>
            <person name="Smith M.E."/>
            <person name="Heitman J."/>
            <person name="Vilgalys R."/>
            <person name="Stajich J.E."/>
        </authorList>
    </citation>
    <scope>NUCLEOTIDE SEQUENCE [LARGE SCALE GENOMIC DNA]</scope>
    <source>
        <strain evidence="2 3">CBS 357.93</strain>
    </source>
</reference>
<protein>
    <submittedName>
        <fullName evidence="2">Uncharacterized protein</fullName>
    </submittedName>
</protein>
<dbReference type="AlphaFoldDB" id="A0A367JMD1"/>
<keyword evidence="1" id="KW-1133">Transmembrane helix</keyword>
<proteinExistence type="predicted"/>
<organism evidence="2 3">
    <name type="scientific">Rhizopus azygosporus</name>
    <name type="common">Rhizopus microsporus var. azygosporus</name>
    <dbReference type="NCBI Taxonomy" id="86630"/>
    <lineage>
        <taxon>Eukaryota</taxon>
        <taxon>Fungi</taxon>
        <taxon>Fungi incertae sedis</taxon>
        <taxon>Mucoromycota</taxon>
        <taxon>Mucoromycotina</taxon>
        <taxon>Mucoromycetes</taxon>
        <taxon>Mucorales</taxon>
        <taxon>Mucorineae</taxon>
        <taxon>Rhizopodaceae</taxon>
        <taxon>Rhizopus</taxon>
    </lineage>
</organism>
<keyword evidence="3" id="KW-1185">Reference proteome</keyword>
<dbReference type="EMBL" id="PJQL01001021">
    <property type="protein sequence ID" value="RCH91093.1"/>
    <property type="molecule type" value="Genomic_DNA"/>
</dbReference>